<name>A0ACB9NWK5_9MYRT</name>
<proteinExistence type="predicted"/>
<accession>A0ACB9NWK5</accession>
<comment type="caution">
    <text evidence="1">The sequence shown here is derived from an EMBL/GenBank/DDBJ whole genome shotgun (WGS) entry which is preliminary data.</text>
</comment>
<reference evidence="2" key="1">
    <citation type="journal article" date="2023" name="Front. Plant Sci.">
        <title>Chromosomal-level genome assembly of Melastoma candidum provides insights into trichome evolution.</title>
        <authorList>
            <person name="Zhong Y."/>
            <person name="Wu W."/>
            <person name="Sun C."/>
            <person name="Zou P."/>
            <person name="Liu Y."/>
            <person name="Dai S."/>
            <person name="Zhou R."/>
        </authorList>
    </citation>
    <scope>NUCLEOTIDE SEQUENCE [LARGE SCALE GENOMIC DNA]</scope>
</reference>
<evidence type="ECO:0000313" key="1">
    <source>
        <dbReference type="EMBL" id="KAI4340883.1"/>
    </source>
</evidence>
<protein>
    <submittedName>
        <fullName evidence="1">Uncharacterized protein</fullName>
    </submittedName>
</protein>
<organism evidence="1 2">
    <name type="scientific">Melastoma candidum</name>
    <dbReference type="NCBI Taxonomy" id="119954"/>
    <lineage>
        <taxon>Eukaryota</taxon>
        <taxon>Viridiplantae</taxon>
        <taxon>Streptophyta</taxon>
        <taxon>Embryophyta</taxon>
        <taxon>Tracheophyta</taxon>
        <taxon>Spermatophyta</taxon>
        <taxon>Magnoliopsida</taxon>
        <taxon>eudicotyledons</taxon>
        <taxon>Gunneridae</taxon>
        <taxon>Pentapetalae</taxon>
        <taxon>rosids</taxon>
        <taxon>malvids</taxon>
        <taxon>Myrtales</taxon>
        <taxon>Melastomataceae</taxon>
        <taxon>Melastomatoideae</taxon>
        <taxon>Melastomateae</taxon>
        <taxon>Melastoma</taxon>
    </lineage>
</organism>
<keyword evidence="2" id="KW-1185">Reference proteome</keyword>
<dbReference type="Proteomes" id="UP001057402">
    <property type="component" value="Chromosome 7"/>
</dbReference>
<sequence length="272" mass="29923">MNDKIDDLNLHGNGSPLVWSSDAVHEDLRSRFTLSENEISQTLSNGSDLAPASKETMNDLSSQKKEDGPPPQRDLLMGRNAGIVIGRAKHVLDCNHRITCSCCARLRDARPCLDKVSYALLVFFCGMFITVYGFNTTGIRNRLWELMEPYARIDRASGVAALAAVILVLCNVASNVPTGDRQNLTTLAGITGGRVSCCDISRQRKEVVAYISMDKHRGRELVPTRLTANLIVCEQARCAPYPIGYTLSFWSHLKFGVPSTILVTAIGLLLIR</sequence>
<dbReference type="EMBL" id="CM042886">
    <property type="protein sequence ID" value="KAI4340883.1"/>
    <property type="molecule type" value="Genomic_DNA"/>
</dbReference>
<gene>
    <name evidence="1" type="ORF">MLD38_025678</name>
</gene>
<evidence type="ECO:0000313" key="2">
    <source>
        <dbReference type="Proteomes" id="UP001057402"/>
    </source>
</evidence>